<dbReference type="Pfam" id="PF08241">
    <property type="entry name" value="Methyltransf_11"/>
    <property type="match status" value="1"/>
</dbReference>
<feature type="binding site" evidence="5">
    <location>
        <position position="89"/>
    </location>
    <ligand>
        <name>S-adenosyl-L-methionine</name>
        <dbReference type="ChEBI" id="CHEBI:59789"/>
    </ligand>
</feature>
<dbReference type="EC" id="2.1.1.114" evidence="5"/>
<gene>
    <name evidence="5" type="primary">coq3</name>
    <name evidence="7" type="ORF">NQ315_015120</name>
</gene>
<evidence type="ECO:0000256" key="2">
    <source>
        <dbReference type="ARBA" id="ARBA00022679"/>
    </source>
</evidence>
<keyword evidence="3 5" id="KW-0831">Ubiquinone biosynthesis</keyword>
<dbReference type="Proteomes" id="UP001159042">
    <property type="component" value="Unassembled WGS sequence"/>
</dbReference>
<keyword evidence="2 5" id="KW-0808">Transferase</keyword>
<feature type="binding site" evidence="5">
    <location>
        <position position="158"/>
    </location>
    <ligand>
        <name>Mg(2+)</name>
        <dbReference type="ChEBI" id="CHEBI:18420"/>
    </ligand>
</feature>
<dbReference type="HAMAP" id="MF_00472">
    <property type="entry name" value="UbiG"/>
    <property type="match status" value="1"/>
</dbReference>
<feature type="domain" description="Methyltransferase type 11" evidence="6">
    <location>
        <begin position="86"/>
        <end position="182"/>
    </location>
</feature>
<comment type="caution">
    <text evidence="7">The sequence shown here is derived from an EMBL/GenBank/DDBJ whole genome shotgun (WGS) entry which is preliminary data.</text>
</comment>
<dbReference type="AlphaFoldDB" id="A0AAV8V9C9"/>
<dbReference type="CDD" id="cd02440">
    <property type="entry name" value="AdoMet_MTases"/>
    <property type="match status" value="1"/>
</dbReference>
<protein>
    <recommendedName>
        <fullName evidence="5">Ubiquinone biosynthesis O-methyltransferase, mitochondrial</fullName>
    </recommendedName>
    <alternativeName>
        <fullName evidence="5">3-demethylubiquinol 3-O-methyltransferase</fullName>
        <ecNumber evidence="5">2.1.1.64</ecNumber>
    </alternativeName>
    <alternativeName>
        <fullName evidence="5">3-demethylubiquinone 3-O-methyltransferase</fullName>
        <ecNumber evidence="5">2.1.1.-</ecNumber>
    </alternativeName>
    <alternativeName>
        <fullName evidence="5">Polyprenyldihydroxybenzoate methyltransferase</fullName>
        <ecNumber evidence="5">2.1.1.114</ecNumber>
    </alternativeName>
</protein>
<keyword evidence="5" id="KW-0479">Metal-binding</keyword>
<organism evidence="7 8">
    <name type="scientific">Exocentrus adspersus</name>
    <dbReference type="NCBI Taxonomy" id="1586481"/>
    <lineage>
        <taxon>Eukaryota</taxon>
        <taxon>Metazoa</taxon>
        <taxon>Ecdysozoa</taxon>
        <taxon>Arthropoda</taxon>
        <taxon>Hexapoda</taxon>
        <taxon>Insecta</taxon>
        <taxon>Pterygota</taxon>
        <taxon>Neoptera</taxon>
        <taxon>Endopterygota</taxon>
        <taxon>Coleoptera</taxon>
        <taxon>Polyphaga</taxon>
        <taxon>Cucujiformia</taxon>
        <taxon>Chrysomeloidea</taxon>
        <taxon>Cerambycidae</taxon>
        <taxon>Lamiinae</taxon>
        <taxon>Acanthocinini</taxon>
        <taxon>Exocentrus</taxon>
    </lineage>
</organism>
<comment type="function">
    <text evidence="5">O-methyltransferase required for two non-consecutive steps during ubiquinone biosynthesis. Catalyzes the 2 O-methylation of 3,4-dihydroxy-5-(all-trans-polyprenyl)benzoic acid into 4-hydroxy-3-methoxy-5-(all-trans-polyprenyl)benzoic acid. Also catalyzes the last step of ubiquinone biosynthesis by mediating methylation of 3-demethylubiquinone into ubiquinone. Also able to mediate the methylation of 3-demethylubiquinol into ubiquinol.</text>
</comment>
<keyword evidence="5" id="KW-0999">Mitochondrion inner membrane</keyword>
<evidence type="ECO:0000256" key="5">
    <source>
        <dbReference type="HAMAP-Rule" id="MF_03190"/>
    </source>
</evidence>
<dbReference type="SUPFAM" id="SSF53335">
    <property type="entry name" value="S-adenosyl-L-methionine-dependent methyltransferases"/>
    <property type="match status" value="1"/>
</dbReference>
<feature type="binding site" evidence="5">
    <location>
        <position position="155"/>
    </location>
    <ligand>
        <name>Mg(2+)</name>
        <dbReference type="ChEBI" id="CHEBI:18420"/>
    </ligand>
</feature>
<comment type="catalytic activity">
    <reaction evidence="5">
        <text>a 3-demethylubiquinone + S-adenosyl-L-methionine = a ubiquinone + S-adenosyl-L-homocysteine</text>
        <dbReference type="Rhea" id="RHEA:81215"/>
        <dbReference type="Rhea" id="RHEA-COMP:9565"/>
        <dbReference type="Rhea" id="RHEA-COMP:19654"/>
        <dbReference type="ChEBI" id="CHEBI:16389"/>
        <dbReference type="ChEBI" id="CHEBI:57856"/>
        <dbReference type="ChEBI" id="CHEBI:59789"/>
        <dbReference type="ChEBI" id="CHEBI:231825"/>
    </reaction>
</comment>
<keyword evidence="5" id="KW-0496">Mitochondrion</keyword>
<dbReference type="GO" id="GO:0010420">
    <property type="term" value="F:polyprenyldihydroxybenzoate methyltransferase activity"/>
    <property type="evidence" value="ECO:0007669"/>
    <property type="project" value="UniProtKB-UniRule"/>
</dbReference>
<comment type="catalytic activity">
    <reaction evidence="5">
        <text>a 3,4-dihydroxy-5-(all-trans-polyprenyl)benzoate + S-adenosyl-L-methionine = a 4-hydroxy-3-methoxy-5-(all-trans-polyprenyl)benzoate + S-adenosyl-L-homocysteine + H(+)</text>
        <dbReference type="Rhea" id="RHEA:44452"/>
        <dbReference type="Rhea" id="RHEA-COMP:10930"/>
        <dbReference type="Rhea" id="RHEA-COMP:10931"/>
        <dbReference type="ChEBI" id="CHEBI:15378"/>
        <dbReference type="ChEBI" id="CHEBI:57856"/>
        <dbReference type="ChEBI" id="CHEBI:59789"/>
        <dbReference type="ChEBI" id="CHEBI:64694"/>
        <dbReference type="ChEBI" id="CHEBI:84443"/>
        <dbReference type="EC" id="2.1.1.114"/>
    </reaction>
</comment>
<dbReference type="GO" id="GO:0032259">
    <property type="term" value="P:methylation"/>
    <property type="evidence" value="ECO:0007669"/>
    <property type="project" value="UniProtKB-KW"/>
</dbReference>
<comment type="similarity">
    <text evidence="5">Belongs to the class I-like SAM-binding methyltransferase superfamily. UbiG/COQ3 family.</text>
</comment>
<feature type="binding site" evidence="5">
    <location>
        <position position="154"/>
    </location>
    <ligand>
        <name>S-adenosyl-L-methionine</name>
        <dbReference type="ChEBI" id="CHEBI:59789"/>
    </ligand>
</feature>
<sequence length="268" mass="29997">MLKPFCSRLLKIRSLASVTAGTIDNQEVQHFEKFLAEWWDEFGPMKPLHSMNKLRVPLIRNGLLNAAAVNSEEMKNPLVLKGISLLDVGCGGGILAEPLVRLGGNVTGIDANSNTIDLAKSHAKINKLEINYIASSIEDHASNHTDSYDAVIASEILEHVSKKEQFLEACIKCLKPQGSLFITTINKTFLANFLGIVMGENILNLLPKGTHQYEKFIQPVKLQRILEDNNCRTELIHGMFYNIFTNTWHWCTDTSVNYALHAIKLKKP</sequence>
<name>A0AAV8V9C9_9CUCU</name>
<comment type="catalytic activity">
    <reaction evidence="5">
        <text>a 3-demethylubiquinol + S-adenosyl-L-methionine = a ubiquinol + S-adenosyl-L-homocysteine + H(+)</text>
        <dbReference type="Rhea" id="RHEA:44380"/>
        <dbReference type="Rhea" id="RHEA-COMP:9566"/>
        <dbReference type="Rhea" id="RHEA-COMP:10914"/>
        <dbReference type="ChEBI" id="CHEBI:15378"/>
        <dbReference type="ChEBI" id="CHEBI:17976"/>
        <dbReference type="ChEBI" id="CHEBI:57856"/>
        <dbReference type="ChEBI" id="CHEBI:59789"/>
        <dbReference type="ChEBI" id="CHEBI:84422"/>
        <dbReference type="EC" id="2.1.1.64"/>
    </reaction>
</comment>
<dbReference type="Gene3D" id="3.40.50.150">
    <property type="entry name" value="Vaccinia Virus protein VP39"/>
    <property type="match status" value="1"/>
</dbReference>
<dbReference type="EC" id="2.1.1.64" evidence="5"/>
<evidence type="ECO:0000313" key="7">
    <source>
        <dbReference type="EMBL" id="KAJ8910779.1"/>
    </source>
</evidence>
<proteinExistence type="inferred from homology"/>
<dbReference type="InterPro" id="IPR029063">
    <property type="entry name" value="SAM-dependent_MTases_sf"/>
</dbReference>
<keyword evidence="4 5" id="KW-0949">S-adenosyl-L-methionine</keyword>
<comment type="cofactor">
    <cofactor evidence="5">
        <name>Mg(2+)</name>
        <dbReference type="ChEBI" id="CHEBI:18420"/>
    </cofactor>
</comment>
<dbReference type="EMBL" id="JANEYG010000244">
    <property type="protein sequence ID" value="KAJ8910779.1"/>
    <property type="molecule type" value="Genomic_DNA"/>
</dbReference>
<reference evidence="7 8" key="1">
    <citation type="journal article" date="2023" name="Insect Mol. Biol.">
        <title>Genome sequencing provides insights into the evolution of gene families encoding plant cell wall-degrading enzymes in longhorned beetles.</title>
        <authorList>
            <person name="Shin N.R."/>
            <person name="Okamura Y."/>
            <person name="Kirsch R."/>
            <person name="Pauchet Y."/>
        </authorList>
    </citation>
    <scope>NUCLEOTIDE SEQUENCE [LARGE SCALE GENOMIC DNA]</scope>
    <source>
        <strain evidence="7">EAD_L_NR</strain>
    </source>
</reference>
<comment type="pathway">
    <text evidence="5">Cofactor biosynthesis; ubiquinone biosynthesis.</text>
</comment>
<feature type="binding site" evidence="5">
    <location>
        <position position="55"/>
    </location>
    <ligand>
        <name>S-adenosyl-L-methionine</name>
        <dbReference type="ChEBI" id="CHEBI:59789"/>
    </ligand>
</feature>
<comment type="subunit">
    <text evidence="5">Component of a multi-subunit COQ enzyme complex.</text>
</comment>
<feature type="binding site" evidence="5">
    <location>
        <position position="159"/>
    </location>
    <ligand>
        <name>Mg(2+)</name>
        <dbReference type="ChEBI" id="CHEBI:18420"/>
    </ligand>
</feature>
<dbReference type="GO" id="GO:0061542">
    <property type="term" value="F:3-demethylubiquinol 3-O-methyltransferase activity"/>
    <property type="evidence" value="ECO:0007669"/>
    <property type="project" value="UniProtKB-UniRule"/>
</dbReference>
<evidence type="ECO:0000259" key="6">
    <source>
        <dbReference type="Pfam" id="PF08241"/>
    </source>
</evidence>
<dbReference type="GO" id="GO:0031314">
    <property type="term" value="C:extrinsic component of mitochondrial inner membrane"/>
    <property type="evidence" value="ECO:0007669"/>
    <property type="project" value="UniProtKB-UniRule"/>
</dbReference>
<dbReference type="PANTHER" id="PTHR43464">
    <property type="entry name" value="METHYLTRANSFERASE"/>
    <property type="match status" value="1"/>
</dbReference>
<feature type="binding site" evidence="5">
    <location>
        <position position="110"/>
    </location>
    <ligand>
        <name>S-adenosyl-L-methionine</name>
        <dbReference type="ChEBI" id="CHEBI:59789"/>
    </ligand>
</feature>
<dbReference type="GO" id="GO:0046872">
    <property type="term" value="F:metal ion binding"/>
    <property type="evidence" value="ECO:0007669"/>
    <property type="project" value="UniProtKB-KW"/>
</dbReference>
<dbReference type="PANTHER" id="PTHR43464:SF19">
    <property type="entry name" value="UBIQUINONE BIOSYNTHESIS O-METHYLTRANSFERASE, MITOCHONDRIAL"/>
    <property type="match status" value="1"/>
</dbReference>
<keyword evidence="5" id="KW-0472">Membrane</keyword>
<dbReference type="InterPro" id="IPR013216">
    <property type="entry name" value="Methyltransf_11"/>
</dbReference>
<comment type="subcellular location">
    <subcellularLocation>
        <location evidence="5">Mitochondrion inner membrane</location>
        <topology evidence="5">Peripheral membrane protein</topology>
        <orientation evidence="5">Matrix side</orientation>
    </subcellularLocation>
</comment>
<dbReference type="InterPro" id="IPR010233">
    <property type="entry name" value="UbiG_MeTrfase"/>
</dbReference>
<dbReference type="NCBIfam" id="TIGR01983">
    <property type="entry name" value="UbiG"/>
    <property type="match status" value="1"/>
</dbReference>
<evidence type="ECO:0000313" key="8">
    <source>
        <dbReference type="Proteomes" id="UP001159042"/>
    </source>
</evidence>
<keyword evidence="8" id="KW-1185">Reference proteome</keyword>
<accession>A0AAV8V9C9</accession>
<keyword evidence="1 5" id="KW-0489">Methyltransferase</keyword>
<evidence type="ECO:0000256" key="4">
    <source>
        <dbReference type="ARBA" id="ARBA00022691"/>
    </source>
</evidence>
<evidence type="ECO:0000256" key="1">
    <source>
        <dbReference type="ARBA" id="ARBA00022603"/>
    </source>
</evidence>
<evidence type="ECO:0000256" key="3">
    <source>
        <dbReference type="ARBA" id="ARBA00022688"/>
    </source>
</evidence>
<keyword evidence="5" id="KW-0460">Magnesium</keyword>
<dbReference type="EC" id="2.1.1.-" evidence="5"/>